<evidence type="ECO:0000256" key="5">
    <source>
        <dbReference type="ARBA" id="ARBA00022729"/>
    </source>
</evidence>
<dbReference type="EMBL" id="LAQJ01000126">
    <property type="protein sequence ID" value="KKO20087.1"/>
    <property type="molecule type" value="Genomic_DNA"/>
</dbReference>
<keyword evidence="4" id="KW-0812">Transmembrane</keyword>
<dbReference type="AlphaFoldDB" id="A0A0M2UW66"/>
<dbReference type="Gene3D" id="2.40.160.60">
    <property type="entry name" value="Outer membrane protein transport protein (OMPP1/FadL/TodX)"/>
    <property type="match status" value="1"/>
</dbReference>
<proteinExistence type="inferred from homology"/>
<keyword evidence="6" id="KW-0472">Membrane</keyword>
<gene>
    <name evidence="9" type="ORF">BROFUL_01162</name>
</gene>
<dbReference type="GO" id="GO:0015483">
    <property type="term" value="F:long-chain fatty acid transporting porin activity"/>
    <property type="evidence" value="ECO:0007669"/>
    <property type="project" value="TreeGrafter"/>
</dbReference>
<protein>
    <recommendedName>
        <fullName evidence="11">Outer membrane protein transport protein (OMPP1/FadL/TodX)</fullName>
    </recommendedName>
</protein>
<keyword evidence="5" id="KW-0732">Signal</keyword>
<comment type="subcellular location">
    <subcellularLocation>
        <location evidence="1">Cell outer membrane</location>
        <topology evidence="1">Multi-pass membrane protein</topology>
    </subcellularLocation>
</comment>
<dbReference type="Pfam" id="PF03349">
    <property type="entry name" value="Toluene_X"/>
    <property type="match status" value="1"/>
</dbReference>
<keyword evidence="3" id="KW-1134">Transmembrane beta strand</keyword>
<evidence type="ECO:0000256" key="1">
    <source>
        <dbReference type="ARBA" id="ARBA00004571"/>
    </source>
</evidence>
<feature type="region of interest" description="Disordered" evidence="8">
    <location>
        <begin position="1"/>
        <end position="21"/>
    </location>
</feature>
<comment type="similarity">
    <text evidence="2">Belongs to the OmpP1/FadL family.</text>
</comment>
<organism evidence="9 10">
    <name type="scientific">Candidatus Brocadia fulgida</name>
    <dbReference type="NCBI Taxonomy" id="380242"/>
    <lineage>
        <taxon>Bacteria</taxon>
        <taxon>Pseudomonadati</taxon>
        <taxon>Planctomycetota</taxon>
        <taxon>Candidatus Brocadiia</taxon>
        <taxon>Candidatus Brocadiales</taxon>
        <taxon>Candidatus Brocadiaceae</taxon>
        <taxon>Candidatus Brocadia</taxon>
    </lineage>
</organism>
<sequence>MSEVPLCRAGTGRRTTQNSNGEPMKTKQILFLIILFLPIAAPFTKSSFAQQVPTSINAVPLPVGSGARALGMGGAFIAVADDATAASWNPGGLTQLERPELSVVGSFLSTHMDFDPGNTGFFSLGNEDVSRGDLNYASVAYPFKVLGKNLVAALNYQQKYDFHMNVDFDLTDDSLGINEDINIDFKSKGGIGALTPAIAMQVMPKLSIGVAVNIFTDEFFDDFAWKETLKMSGFGTDGVDTINDTAKSVREFKNFQAVNVTAGMLWDVWEEEEKCLTFGAVYHSPYTADVDRIIDSQSTSNFSGSISTFSNHIREHFEIDYPMSIGAGWGFRYSDALSLSMDVTWTDWSEYEQENKETGEETRPLGLGVSTDRDIDDTYAVRFGTEYLIFRQKMIIPVRGGLFYEPRPSLDDPTDVYGVSVGSGITFKRFSIDGAYQFRWANDVDGEDFGELQGTHFDLQEHLFLASVIVYF</sequence>
<evidence type="ECO:0000256" key="6">
    <source>
        <dbReference type="ARBA" id="ARBA00023136"/>
    </source>
</evidence>
<evidence type="ECO:0000256" key="7">
    <source>
        <dbReference type="ARBA" id="ARBA00023237"/>
    </source>
</evidence>
<evidence type="ECO:0000313" key="10">
    <source>
        <dbReference type="Proteomes" id="UP000034954"/>
    </source>
</evidence>
<dbReference type="InterPro" id="IPR005017">
    <property type="entry name" value="OMPP1/FadL/TodX"/>
</dbReference>
<comment type="caution">
    <text evidence="9">The sequence shown here is derived from an EMBL/GenBank/DDBJ whole genome shotgun (WGS) entry which is preliminary data.</text>
</comment>
<dbReference type="GO" id="GO:0009279">
    <property type="term" value="C:cell outer membrane"/>
    <property type="evidence" value="ECO:0007669"/>
    <property type="project" value="UniProtKB-SubCell"/>
</dbReference>
<evidence type="ECO:0008006" key="11">
    <source>
        <dbReference type="Google" id="ProtNLM"/>
    </source>
</evidence>
<dbReference type="SUPFAM" id="SSF56935">
    <property type="entry name" value="Porins"/>
    <property type="match status" value="1"/>
</dbReference>
<evidence type="ECO:0000256" key="3">
    <source>
        <dbReference type="ARBA" id="ARBA00022452"/>
    </source>
</evidence>
<evidence type="ECO:0000256" key="2">
    <source>
        <dbReference type="ARBA" id="ARBA00008163"/>
    </source>
</evidence>
<reference evidence="9 10" key="1">
    <citation type="journal article" date="2013" name="BMC Microbiol.">
        <title>Identification of the type II cytochrome c maturation pathway in anammox bacteria by comparative genomics.</title>
        <authorList>
            <person name="Ferousi C."/>
            <person name="Speth D.R."/>
            <person name="Reimann J."/>
            <person name="Op den Camp H.J."/>
            <person name="Allen J.W."/>
            <person name="Keltjens J.T."/>
            <person name="Jetten M.S."/>
        </authorList>
    </citation>
    <scope>NUCLEOTIDE SEQUENCE [LARGE SCALE GENOMIC DNA]</scope>
    <source>
        <strain evidence="9">RU1</strain>
    </source>
</reference>
<dbReference type="PANTHER" id="PTHR35093:SF8">
    <property type="entry name" value="OUTER MEMBRANE PROTEIN NMB0088-RELATED"/>
    <property type="match status" value="1"/>
</dbReference>
<accession>A0A0M2UW66</accession>
<keyword evidence="7" id="KW-0998">Cell outer membrane</keyword>
<name>A0A0M2UW66_9BACT</name>
<dbReference type="PANTHER" id="PTHR35093">
    <property type="entry name" value="OUTER MEMBRANE PROTEIN NMB0088-RELATED"/>
    <property type="match status" value="1"/>
</dbReference>
<keyword evidence="10" id="KW-1185">Reference proteome</keyword>
<evidence type="ECO:0000256" key="8">
    <source>
        <dbReference type="SAM" id="MobiDB-lite"/>
    </source>
</evidence>
<dbReference type="Proteomes" id="UP000034954">
    <property type="component" value="Unassembled WGS sequence"/>
</dbReference>
<evidence type="ECO:0000256" key="4">
    <source>
        <dbReference type="ARBA" id="ARBA00022692"/>
    </source>
</evidence>
<evidence type="ECO:0000313" key="9">
    <source>
        <dbReference type="EMBL" id="KKO20087.1"/>
    </source>
</evidence>